<dbReference type="InterPro" id="IPR006311">
    <property type="entry name" value="TAT_signal"/>
</dbReference>
<dbReference type="Gene3D" id="2.60.120.260">
    <property type="entry name" value="Galactose-binding domain-like"/>
    <property type="match status" value="1"/>
</dbReference>
<gene>
    <name evidence="4" type="ORF">GCM10011273_20870</name>
</gene>
<reference evidence="4" key="1">
    <citation type="journal article" date="2014" name="Int. J. Syst. Evol. Microbiol.">
        <title>Complete genome sequence of Corynebacterium casei LMG S-19264T (=DSM 44701T), isolated from a smear-ripened cheese.</title>
        <authorList>
            <consortium name="US DOE Joint Genome Institute (JGI-PGF)"/>
            <person name="Walter F."/>
            <person name="Albersmeier A."/>
            <person name="Kalinowski J."/>
            <person name="Ruckert C."/>
        </authorList>
    </citation>
    <scope>NUCLEOTIDE SEQUENCE</scope>
    <source>
        <strain evidence="4">KCTC 32296</strain>
    </source>
</reference>
<protein>
    <recommendedName>
        <fullName evidence="6">Tat pathway signal protein</fullName>
    </recommendedName>
</protein>
<dbReference type="GO" id="GO:0005975">
    <property type="term" value="P:carbohydrate metabolic process"/>
    <property type="evidence" value="ECO:0007669"/>
    <property type="project" value="InterPro"/>
</dbReference>
<evidence type="ECO:0000313" key="5">
    <source>
        <dbReference type="Proteomes" id="UP000662572"/>
    </source>
</evidence>
<dbReference type="InterPro" id="IPR012878">
    <property type="entry name" value="Beta-AFase-like_GH127_cat"/>
</dbReference>
<organism evidence="4 5">
    <name type="scientific">Asticcacaulis endophyticus</name>
    <dbReference type="NCBI Taxonomy" id="1395890"/>
    <lineage>
        <taxon>Bacteria</taxon>
        <taxon>Pseudomonadati</taxon>
        <taxon>Pseudomonadota</taxon>
        <taxon>Alphaproteobacteria</taxon>
        <taxon>Caulobacterales</taxon>
        <taxon>Caulobacteraceae</taxon>
        <taxon>Asticcacaulis</taxon>
    </lineage>
</organism>
<comment type="caution">
    <text evidence="4">The sequence shown here is derived from an EMBL/GenBank/DDBJ whole genome shotgun (WGS) entry which is preliminary data.</text>
</comment>
<evidence type="ECO:0000313" key="4">
    <source>
        <dbReference type="EMBL" id="GGZ34279.1"/>
    </source>
</evidence>
<accession>A0A918UUS7</accession>
<dbReference type="InterPro" id="IPR049046">
    <property type="entry name" value="Beta-AFase-like_GH127_middle"/>
</dbReference>
<dbReference type="EMBL" id="BMZB01000002">
    <property type="protein sequence ID" value="GGZ34279.1"/>
    <property type="molecule type" value="Genomic_DNA"/>
</dbReference>
<proteinExistence type="predicted"/>
<feature type="domain" description="Non-reducing end beta-L-arabinofuranosidase-like GH127 catalytic" evidence="1">
    <location>
        <begin position="395"/>
        <end position="695"/>
    </location>
</feature>
<dbReference type="Pfam" id="PF20736">
    <property type="entry name" value="Glyco_hydro127M"/>
    <property type="match status" value="1"/>
</dbReference>
<dbReference type="SUPFAM" id="SSF48208">
    <property type="entry name" value="Six-hairpin glycosidases"/>
    <property type="match status" value="1"/>
</dbReference>
<dbReference type="PANTHER" id="PTHR43465">
    <property type="entry name" value="DUF1680 DOMAIN PROTEIN (AFU_ORTHOLOGUE AFUA_1G08910)"/>
    <property type="match status" value="1"/>
</dbReference>
<dbReference type="Pfam" id="PF07944">
    <property type="entry name" value="Beta-AFase-like_GH127_cat"/>
    <property type="match status" value="1"/>
</dbReference>
<reference evidence="4" key="2">
    <citation type="submission" date="2020-09" db="EMBL/GenBank/DDBJ databases">
        <authorList>
            <person name="Sun Q."/>
            <person name="Kim S."/>
        </authorList>
    </citation>
    <scope>NUCLEOTIDE SEQUENCE</scope>
    <source>
        <strain evidence="4">KCTC 32296</strain>
    </source>
</reference>
<name>A0A918UUS7_9CAUL</name>
<feature type="domain" description="Non-reducing end beta-L-arabinofuranosidase-like GH127 middle" evidence="2">
    <location>
        <begin position="709"/>
        <end position="817"/>
    </location>
</feature>
<dbReference type="RefSeq" id="WP_189486380.1">
    <property type="nucleotide sequence ID" value="NZ_BMZB01000002.1"/>
</dbReference>
<evidence type="ECO:0008006" key="6">
    <source>
        <dbReference type="Google" id="ProtNLM"/>
    </source>
</evidence>
<sequence>MTRKFTADINPHLCQPDCRCLDRRGFLAGAAGASVVGGLGLGASFAFADTTVVNLAKVATPSTSFMSGDGKLTALNDGVEPKNSADNAATSYGNWPKTGTEWVQYDWSQPITTNKVDVYWWIDGQGVGAPKSCRVLYWNGKAFVPVPNAKGLGVKANGYNTTTFDEITTDKLRLEIVSDGKMSTGVLEWKVYSFGVVPAFAPVVVAGVDRTVIMGGKTYLMGKADWLNPGAETGSLWRKVSGPGQVSFADALSADTTATFSETGDYVLELAAHSGQRITTSRLRVRAQAAPPKERLDVVYTRRYSLDSPLWNARAKSLIVNWIPHCINYCERTDLPTGQGGIDNFIEAAKANRGEPHGPHKGLVFSNAWVLQTVEAICIALMVDPQGDADMMKAQVHMKATLERWIPPILAAQESDGYMQTAKTLAPPGAWDKRWDPAHRADHEGYIAGYFIESAINHYTLTNGQDVRLYNGAKKLADCWVANVGPGKIEWFDGHQEMEQALVRFGRFVNDMEGNGRGDAYIALARFLLESRQGGHEYDQSHLPPEKQYEAVGHAVRAVYSYSAMADIAAETGDVDYQSAVMSLWDNIVNRKYYVTGGIGSGETAEGFGADYSLRNNAYCESCSSAGEIFFQYKLNLAYHDAKYADLYEQTMYNALLGGTDLNGTSFGYTNPLVNTERTLWHVCPCCVGNIPRTLLMVPTWTYVKDKAGIYVNMFVGSKIVVDRVAGTDVEMVQKTDYPWNGAVSITVNPKETKTFTVYVRIPNRKTSDLYTLTPAVSGVKSFKVNGKAVTPTIEKGYAVVTREWKAGDRIELDLPMAPQRIHADERIEADRGRVALGYGPLVYNVEKADQPNIEQALSGAAIKAEWRGDLLGGVMALTGKWQDGSPMLAIPNYARMNRVGEAAAIGSGDVDFAPGATTPAAQAQVGPRVRVTGLQSQVWIRDKV</sequence>
<feature type="domain" description="Non-reducing end beta-L-arabinofuranosidase-like GH127 C-terminal" evidence="3">
    <location>
        <begin position="819"/>
        <end position="900"/>
    </location>
</feature>
<dbReference type="PANTHER" id="PTHR43465:SF2">
    <property type="entry name" value="DUF1680 DOMAIN PROTEIN (AFU_ORTHOLOGUE AFUA_1G08910)"/>
    <property type="match status" value="1"/>
</dbReference>
<evidence type="ECO:0000259" key="2">
    <source>
        <dbReference type="Pfam" id="PF20736"/>
    </source>
</evidence>
<dbReference type="InterPro" id="IPR049174">
    <property type="entry name" value="Beta-AFase-like"/>
</dbReference>
<evidence type="ECO:0000259" key="3">
    <source>
        <dbReference type="Pfam" id="PF20737"/>
    </source>
</evidence>
<dbReference type="Proteomes" id="UP000662572">
    <property type="component" value="Unassembled WGS sequence"/>
</dbReference>
<dbReference type="Pfam" id="PF20737">
    <property type="entry name" value="Glyco_hydro127C"/>
    <property type="match status" value="1"/>
</dbReference>
<dbReference type="InterPro" id="IPR008928">
    <property type="entry name" value="6-hairpin_glycosidase_sf"/>
</dbReference>
<dbReference type="AlphaFoldDB" id="A0A918UUS7"/>
<dbReference type="PROSITE" id="PS51318">
    <property type="entry name" value="TAT"/>
    <property type="match status" value="1"/>
</dbReference>
<keyword evidence="5" id="KW-1185">Reference proteome</keyword>
<evidence type="ECO:0000259" key="1">
    <source>
        <dbReference type="Pfam" id="PF07944"/>
    </source>
</evidence>
<dbReference type="InterPro" id="IPR049049">
    <property type="entry name" value="Beta-AFase-like_GH127_C"/>
</dbReference>